<feature type="compositionally biased region" description="Low complexity" evidence="3">
    <location>
        <begin position="77"/>
        <end position="86"/>
    </location>
</feature>
<feature type="region of interest" description="Disordered" evidence="3">
    <location>
        <begin position="77"/>
        <end position="132"/>
    </location>
</feature>
<dbReference type="Gene3D" id="2.30.30.40">
    <property type="entry name" value="SH3 Domains"/>
    <property type="match status" value="1"/>
</dbReference>
<dbReference type="InterPro" id="IPR002931">
    <property type="entry name" value="Transglutaminase-like"/>
</dbReference>
<evidence type="ECO:0000256" key="1">
    <source>
        <dbReference type="ARBA" id="ARBA00022443"/>
    </source>
</evidence>
<proteinExistence type="predicted"/>
<dbReference type="Pfam" id="PF24584">
    <property type="entry name" value="Ig_CYK3_C"/>
    <property type="match status" value="1"/>
</dbReference>
<feature type="region of interest" description="Disordered" evidence="3">
    <location>
        <begin position="194"/>
        <end position="268"/>
    </location>
</feature>
<dbReference type="SUPFAM" id="SSF50044">
    <property type="entry name" value="SH3-domain"/>
    <property type="match status" value="1"/>
</dbReference>
<dbReference type="VEuPathDB" id="FungiDB:BON22_1843"/>
<dbReference type="PhylomeDB" id="A0A061B3L6"/>
<dbReference type="InterPro" id="IPR052557">
    <property type="entry name" value="CAP/Cytokinesis_protein"/>
</dbReference>
<gene>
    <name evidence="5" type="ORF">CYFA0S_13e02190g</name>
</gene>
<feature type="region of interest" description="Disordered" evidence="3">
    <location>
        <begin position="145"/>
        <end position="166"/>
    </location>
</feature>
<dbReference type="AlphaFoldDB" id="A0A061B3L6"/>
<feature type="compositionally biased region" description="Basic and acidic residues" evidence="3">
    <location>
        <begin position="200"/>
        <end position="212"/>
    </location>
</feature>
<dbReference type="SUPFAM" id="SSF54001">
    <property type="entry name" value="Cysteine proteinases"/>
    <property type="match status" value="1"/>
</dbReference>
<feature type="domain" description="SH3" evidence="4">
    <location>
        <begin position="5"/>
        <end position="66"/>
    </location>
</feature>
<organism evidence="5">
    <name type="scientific">Cyberlindnera fabianii</name>
    <name type="common">Yeast</name>
    <name type="synonym">Hansenula fabianii</name>
    <dbReference type="NCBI Taxonomy" id="36022"/>
    <lineage>
        <taxon>Eukaryota</taxon>
        <taxon>Fungi</taxon>
        <taxon>Dikarya</taxon>
        <taxon>Ascomycota</taxon>
        <taxon>Saccharomycotina</taxon>
        <taxon>Saccharomycetes</taxon>
        <taxon>Phaffomycetales</taxon>
        <taxon>Phaffomycetaceae</taxon>
        <taxon>Cyberlindnera</taxon>
    </lineage>
</organism>
<evidence type="ECO:0000259" key="4">
    <source>
        <dbReference type="PROSITE" id="PS50002"/>
    </source>
</evidence>
<reference evidence="5" key="1">
    <citation type="journal article" date="2014" name="Genome Announc.">
        <title>Genome sequence of the yeast Cyberlindnera fabianii (Hansenula fabianii).</title>
        <authorList>
            <person name="Freel K.C."/>
            <person name="Sarilar V."/>
            <person name="Neuveglise C."/>
            <person name="Devillers H."/>
            <person name="Friedrich A."/>
            <person name="Schacherer J."/>
        </authorList>
    </citation>
    <scope>NUCLEOTIDE SEQUENCE</scope>
    <source>
        <strain evidence="5">YJS4271</strain>
    </source>
</reference>
<dbReference type="PANTHER" id="PTHR46333">
    <property type="entry name" value="CYTOKINESIS PROTEIN 3"/>
    <property type="match status" value="1"/>
</dbReference>
<dbReference type="InterPro" id="IPR001452">
    <property type="entry name" value="SH3_domain"/>
</dbReference>
<feature type="compositionally biased region" description="Polar residues" evidence="3">
    <location>
        <begin position="98"/>
        <end position="117"/>
    </location>
</feature>
<dbReference type="PANTHER" id="PTHR46333:SF2">
    <property type="entry name" value="CYTOKINESIS PROTEIN 3"/>
    <property type="match status" value="1"/>
</dbReference>
<dbReference type="Pfam" id="PF07653">
    <property type="entry name" value="SH3_2"/>
    <property type="match status" value="1"/>
</dbReference>
<evidence type="ECO:0000313" key="5">
    <source>
        <dbReference type="EMBL" id="CDR44042.1"/>
    </source>
</evidence>
<dbReference type="GO" id="GO:0140278">
    <property type="term" value="P:mitotic division septum assembly"/>
    <property type="evidence" value="ECO:0007669"/>
    <property type="project" value="TreeGrafter"/>
</dbReference>
<dbReference type="PROSITE" id="PS50002">
    <property type="entry name" value="SH3"/>
    <property type="match status" value="1"/>
</dbReference>
<dbReference type="OrthoDB" id="6129702at2759"/>
<dbReference type="SMART" id="SM00460">
    <property type="entry name" value="TGc"/>
    <property type="match status" value="1"/>
</dbReference>
<accession>A0A061B3L6</accession>
<dbReference type="GO" id="GO:0110085">
    <property type="term" value="C:mitotic actomyosin contractile ring"/>
    <property type="evidence" value="ECO:0007669"/>
    <property type="project" value="TreeGrafter"/>
</dbReference>
<dbReference type="InterPro" id="IPR056409">
    <property type="entry name" value="Ig_CYK3_C"/>
</dbReference>
<dbReference type="EMBL" id="LK052898">
    <property type="protein sequence ID" value="CDR44042.1"/>
    <property type="molecule type" value="Genomic_DNA"/>
</dbReference>
<dbReference type="InterPro" id="IPR036028">
    <property type="entry name" value="SH3-like_dom_sf"/>
</dbReference>
<evidence type="ECO:0000256" key="3">
    <source>
        <dbReference type="SAM" id="MobiDB-lite"/>
    </source>
</evidence>
<sequence length="892" mass="101296">MTVPQPPFRVRTIYSWSGAEEDDLGFIEGDIIEVDDLGDGNWWHGRLKRNKMTGNFPSNYVELIKSDFRKSLQQSSSSDLLASSGSNTPEYRADKSVQLRSSTNTAPQSPYSRTQSPQHRHQPQDYIGSDDMQFSFQSSKNHYREPLQSYRESSPQSPYPKDVLPPIPQEEAQHMHLPHSRSVPVRLEQQQHCYQGSPLRTRESTPSDDYQRHMQQSRATYNAPPPPSHSVMPVKSQSSYNLRSHDNNMYAPESPYSRDQVGRSSGQSALLKQARQNNLRDSYQSDFVLPYDPETLNQSKSSASQSSNVFSYSNGSYFTSSQSSNESAFAMSDFSATSAGSYARHKYDEQQRSSMSNLKSSASGNNLLVEEKRVKNPTGIFRKIFSAKDAPPLPPVGALAKNMDQLAVEDKQMNSWIEFKIDLNRANSLSSKERQLRERRIRETEGYVILEPHKQLSTVNSNEAYQTEHKMDLNGISLKHVDNFVRRLTPQASVMSPEAFITNELGMKYSSKLEYLRALFILCAEHFTIVESRSSEPVTKPNVEELFQSKRGKPYDMAYLFKYLSDLMGLKSELIHGSLKTPQSIVRHFWNAVLINGEWRLIDVSMGNLSNPLYEILANKPDGASESFYFLAEPLELIYTHIPDKFEHQHIVPPIDPMVALAIPPCFPSFFKNGIKIHKFSNALTKLKDYEIFEIDLKVPKDIEINAVVMCKTSVSNTLAQVYWKHNERFYKIKGHLPDNHSTGFVKIYSGMKGSQKSLQNIHPLSMVIPITHEGDFRPLDFVIRYPTVPAQANDLYIKQPQNRNLAYNAEYVFMVSQHPSNGLNNISGSRSKIALQSPSGKIIKFVKKDQSTPFGAWELPIKCHEVGVWRGLVSIDNGTSLCVFAEWTCDK</sequence>
<evidence type="ECO:0000256" key="2">
    <source>
        <dbReference type="PROSITE-ProRule" id="PRU00192"/>
    </source>
</evidence>
<dbReference type="InterPro" id="IPR038765">
    <property type="entry name" value="Papain-like_cys_pep_sf"/>
</dbReference>
<keyword evidence="1 2" id="KW-0728">SH3 domain</keyword>
<protein>
    <submittedName>
        <fullName evidence="5">CYFA0S13e02190g1_1</fullName>
    </submittedName>
</protein>
<dbReference type="Gene3D" id="3.10.620.30">
    <property type="match status" value="1"/>
</dbReference>
<dbReference type="SMART" id="SM00326">
    <property type="entry name" value="SH3"/>
    <property type="match status" value="1"/>
</dbReference>
<name>A0A061B3L6_CYBFA</name>